<accession>A0A381NDQ0</accession>
<dbReference type="AlphaFoldDB" id="A0A381NDQ0"/>
<proteinExistence type="predicted"/>
<gene>
    <name evidence="1" type="ORF">METZ01_LOCUS5078</name>
</gene>
<name>A0A381NDQ0_9ZZZZ</name>
<protein>
    <recommendedName>
        <fullName evidence="2">DUF3015 domain-containing protein</fullName>
    </recommendedName>
</protein>
<reference evidence="1" key="1">
    <citation type="submission" date="2018-05" db="EMBL/GenBank/DDBJ databases">
        <authorList>
            <person name="Lanie J.A."/>
            <person name="Ng W.-L."/>
            <person name="Kazmierczak K.M."/>
            <person name="Andrzejewski T.M."/>
            <person name="Davidsen T.M."/>
            <person name="Wayne K.J."/>
            <person name="Tettelin H."/>
            <person name="Glass J.I."/>
            <person name="Rusch D."/>
            <person name="Podicherti R."/>
            <person name="Tsui H.-C.T."/>
            <person name="Winkler M.E."/>
        </authorList>
    </citation>
    <scope>NUCLEOTIDE SEQUENCE</scope>
</reference>
<dbReference type="Pfam" id="PF11220">
    <property type="entry name" value="DUF3015"/>
    <property type="match status" value="1"/>
</dbReference>
<dbReference type="EMBL" id="UINC01000263">
    <property type="protein sequence ID" value="SUZ52224.1"/>
    <property type="molecule type" value="Genomic_DNA"/>
</dbReference>
<evidence type="ECO:0008006" key="2">
    <source>
        <dbReference type="Google" id="ProtNLM"/>
    </source>
</evidence>
<sequence>MFGPVSSQRKYLLNGFFAVSIILLFGQDYQLQAACRGEGFMGVSSKDPIMVWVDLTSSPVYTSASTSGTSGCKNWDFSQYFEHERRQFIKKSRQQLLVETVRGQGPHLEALSRLMECPQSSSEVFAGMLWEHRQQTVQLFETEKQTPEFITELSKWIEADPELRNTCRMS</sequence>
<evidence type="ECO:0000313" key="1">
    <source>
        <dbReference type="EMBL" id="SUZ52224.1"/>
    </source>
</evidence>
<dbReference type="InterPro" id="IPR021383">
    <property type="entry name" value="DUF3015"/>
</dbReference>
<organism evidence="1">
    <name type="scientific">marine metagenome</name>
    <dbReference type="NCBI Taxonomy" id="408172"/>
    <lineage>
        <taxon>unclassified sequences</taxon>
        <taxon>metagenomes</taxon>
        <taxon>ecological metagenomes</taxon>
    </lineage>
</organism>